<evidence type="ECO:0000259" key="3">
    <source>
        <dbReference type="Pfam" id="PF00884"/>
    </source>
</evidence>
<dbReference type="InterPro" id="IPR017850">
    <property type="entry name" value="Alkaline_phosphatase_core_sf"/>
</dbReference>
<feature type="region of interest" description="Disordered" evidence="2">
    <location>
        <begin position="440"/>
        <end position="467"/>
    </location>
</feature>
<organism evidence="4 5">
    <name type="scientific">Halogeometricum limi</name>
    <dbReference type="NCBI Taxonomy" id="555875"/>
    <lineage>
        <taxon>Archaea</taxon>
        <taxon>Methanobacteriati</taxon>
        <taxon>Methanobacteriota</taxon>
        <taxon>Stenosarchaea group</taxon>
        <taxon>Halobacteria</taxon>
        <taxon>Halobacteriales</taxon>
        <taxon>Haloferacaceae</taxon>
        <taxon>Halogeometricum</taxon>
    </lineage>
</organism>
<dbReference type="STRING" id="555875.SAMN04488124_1015"/>
<sequence length="467" mass="52019">MRNVVLLCLDSVRMDTFQEFATRLQDRADVEYTQCRAASSWSPPSHASMFTGELPHEHGVHAFNPDFSHLSREDTFLGDLSEHRLVGTSANVYASSAYGFDGLFDEFVDVSPHRRFPNGLDVVQFGSESDERGLSKYAAFVRAALEHDHTLESLANGAVVQLEDISAKLPFPKPTDDGASIVAKNVERLADHDDRPFFLFANFMDAHLPHTPVWGYDQSLHDVPARWHSDRLDDAAINIRGEAAEYPDDIENFRQLYDASVEYLDRKVSALIGRIEEATTRETTFVVTADHGENLAYQREDGLIGHNASLSEALLHVPLLIINAPASSTAVVDDYVSHLDLGELIVGLTSGTAPDIGRSRVFAERIGSTTSNDHSEKVRRRLTRTIRAVYEGRDKFLWDSTGFSGRYELDPDRPSWERLADDGIDVAEFDASFSVPLEDARETGLASQSRGETNTATKQRLEDLGYL</sequence>
<dbReference type="InterPro" id="IPR000917">
    <property type="entry name" value="Sulfatase_N"/>
</dbReference>
<dbReference type="PANTHER" id="PTHR42693">
    <property type="entry name" value="ARYLSULFATASE FAMILY MEMBER"/>
    <property type="match status" value="1"/>
</dbReference>
<name>A0A1I6GGQ0_9EURY</name>
<accession>A0A1I6GGQ0</accession>
<dbReference type="OrthoDB" id="3164at2157"/>
<dbReference type="RefSeq" id="WP_089877453.1">
    <property type="nucleotide sequence ID" value="NZ_FOYS01000002.1"/>
</dbReference>
<dbReference type="SUPFAM" id="SSF53649">
    <property type="entry name" value="Alkaline phosphatase-like"/>
    <property type="match status" value="1"/>
</dbReference>
<feature type="compositionally biased region" description="Polar residues" evidence="2">
    <location>
        <begin position="445"/>
        <end position="458"/>
    </location>
</feature>
<dbReference type="Proteomes" id="UP000243250">
    <property type="component" value="Unassembled WGS sequence"/>
</dbReference>
<comment type="similarity">
    <text evidence="1">Belongs to the sulfatase family.</text>
</comment>
<evidence type="ECO:0000256" key="1">
    <source>
        <dbReference type="ARBA" id="ARBA00008779"/>
    </source>
</evidence>
<dbReference type="InterPro" id="IPR050738">
    <property type="entry name" value="Sulfatase"/>
</dbReference>
<gene>
    <name evidence="4" type="ORF">SAMN04488124_1015</name>
</gene>
<reference evidence="5" key="1">
    <citation type="submission" date="2016-10" db="EMBL/GenBank/DDBJ databases">
        <authorList>
            <person name="Varghese N."/>
            <person name="Submissions S."/>
        </authorList>
    </citation>
    <scope>NUCLEOTIDE SEQUENCE [LARGE SCALE GENOMIC DNA]</scope>
    <source>
        <strain evidence="5">CGMCC 1.8711</strain>
    </source>
</reference>
<proteinExistence type="inferred from homology"/>
<dbReference type="Pfam" id="PF00884">
    <property type="entry name" value="Sulfatase"/>
    <property type="match status" value="1"/>
</dbReference>
<dbReference type="EMBL" id="FOYS01000002">
    <property type="protein sequence ID" value="SFR41349.1"/>
    <property type="molecule type" value="Genomic_DNA"/>
</dbReference>
<protein>
    <submittedName>
        <fullName evidence="4">Sulfatase</fullName>
    </submittedName>
</protein>
<evidence type="ECO:0000313" key="5">
    <source>
        <dbReference type="Proteomes" id="UP000243250"/>
    </source>
</evidence>
<dbReference type="Gene3D" id="3.40.720.10">
    <property type="entry name" value="Alkaline Phosphatase, subunit A"/>
    <property type="match status" value="1"/>
</dbReference>
<keyword evidence="5" id="KW-1185">Reference proteome</keyword>
<feature type="domain" description="Sulfatase N-terminal" evidence="3">
    <location>
        <begin position="2"/>
        <end position="349"/>
    </location>
</feature>
<dbReference type="PANTHER" id="PTHR42693:SF33">
    <property type="entry name" value="ARYLSULFATASE"/>
    <property type="match status" value="1"/>
</dbReference>
<dbReference type="AlphaFoldDB" id="A0A1I6GGQ0"/>
<dbReference type="GO" id="GO:0004065">
    <property type="term" value="F:arylsulfatase activity"/>
    <property type="evidence" value="ECO:0007669"/>
    <property type="project" value="TreeGrafter"/>
</dbReference>
<evidence type="ECO:0000256" key="2">
    <source>
        <dbReference type="SAM" id="MobiDB-lite"/>
    </source>
</evidence>
<evidence type="ECO:0000313" key="4">
    <source>
        <dbReference type="EMBL" id="SFR41349.1"/>
    </source>
</evidence>